<sequence>MPIILENVSFSYSRKTPLETLALRNINLRIEKGEFVGILGEKGAGKSTLTKLFNGILKPETGTVRVDGLDPSLRETKRRIGMVFQQAADQLFCKTVYEEIAFGPLNFGYSKKETEERVYEAIEAVALDHSEISRDPFSLSGGEMQRVALASALALRPDYLILDEPITGLDPVGKKDILDTLKRIKEKGTAVITVTHNLKGFFPLLERIVLIREGRIIFQGSRESYLEKGFEPLPPIASMMKELRARGLPVDTASFTVEDALKEILKLKSTPGTEDNGNLNGN</sequence>
<dbReference type="HOGENOM" id="CLU_000604_1_22_2"/>
<evidence type="ECO:0000313" key="11">
    <source>
        <dbReference type="EMBL" id="AKB56145.1"/>
    </source>
</evidence>
<comment type="function">
    <text evidence="9">Probably part of an ABC transporter complex. Responsible for energy coupling to the transport system.</text>
</comment>
<keyword evidence="7" id="KW-1278">Translocase</keyword>
<dbReference type="GO" id="GO:0016887">
    <property type="term" value="F:ATP hydrolysis activity"/>
    <property type="evidence" value="ECO:0007669"/>
    <property type="project" value="InterPro"/>
</dbReference>
<evidence type="ECO:0000256" key="5">
    <source>
        <dbReference type="ARBA" id="ARBA00022741"/>
    </source>
</evidence>
<evidence type="ECO:0000256" key="6">
    <source>
        <dbReference type="ARBA" id="ARBA00022840"/>
    </source>
</evidence>
<keyword evidence="5" id="KW-0547">Nucleotide-binding</keyword>
<dbReference type="PATRIC" id="fig|1434108.4.peg.3984"/>
<dbReference type="InterPro" id="IPR017871">
    <property type="entry name" value="ABC_transporter-like_CS"/>
</dbReference>
<dbReference type="SMART" id="SM00382">
    <property type="entry name" value="AAA"/>
    <property type="match status" value="1"/>
</dbReference>
<dbReference type="InterPro" id="IPR050095">
    <property type="entry name" value="ECF_ABC_transporter_ATP-bd"/>
</dbReference>
<dbReference type="InterPro" id="IPR003593">
    <property type="entry name" value="AAA+_ATPase"/>
</dbReference>
<dbReference type="EMBL" id="CP009528">
    <property type="protein sequence ID" value="AKB56145.1"/>
    <property type="molecule type" value="Genomic_DNA"/>
</dbReference>
<keyword evidence="6" id="KW-0067">ATP-binding</keyword>
<dbReference type="RefSeq" id="WP_048122047.1">
    <property type="nucleotide sequence ID" value="NZ_CP009528.1"/>
</dbReference>
<dbReference type="PROSITE" id="PS00211">
    <property type="entry name" value="ABC_TRANSPORTER_1"/>
    <property type="match status" value="1"/>
</dbReference>
<dbReference type="SUPFAM" id="SSF52540">
    <property type="entry name" value="P-loop containing nucleoside triphosphate hydrolases"/>
    <property type="match status" value="1"/>
</dbReference>
<protein>
    <submittedName>
        <fullName evidence="11">ATPase component BioM of energizing module of biotin ECF transporter</fullName>
    </submittedName>
</protein>
<evidence type="ECO:0000256" key="7">
    <source>
        <dbReference type="ARBA" id="ARBA00022967"/>
    </source>
</evidence>
<comment type="subcellular location">
    <subcellularLocation>
        <location evidence="1">Cell membrane</location>
        <topology evidence="1">Peripheral membrane protein</topology>
    </subcellularLocation>
</comment>
<dbReference type="KEGG" id="mby:MSBRM_3147"/>
<evidence type="ECO:0000256" key="4">
    <source>
        <dbReference type="ARBA" id="ARBA00022475"/>
    </source>
</evidence>
<name>A0A0E3QX42_METBA</name>
<keyword evidence="12" id="KW-1185">Reference proteome</keyword>
<comment type="similarity">
    <text evidence="2">Belongs to the ABC transporter superfamily.</text>
</comment>
<evidence type="ECO:0000256" key="3">
    <source>
        <dbReference type="ARBA" id="ARBA00022448"/>
    </source>
</evidence>
<proteinExistence type="inferred from homology"/>
<dbReference type="PROSITE" id="PS50893">
    <property type="entry name" value="ABC_TRANSPORTER_2"/>
    <property type="match status" value="1"/>
</dbReference>
<keyword evidence="3" id="KW-0813">Transport</keyword>
<evidence type="ECO:0000256" key="9">
    <source>
        <dbReference type="ARBA" id="ARBA00025157"/>
    </source>
</evidence>
<reference evidence="11 12" key="1">
    <citation type="submission" date="2014-07" db="EMBL/GenBank/DDBJ databases">
        <title>Methanogenic archaea and the global carbon cycle.</title>
        <authorList>
            <person name="Henriksen J.R."/>
            <person name="Luke J."/>
            <person name="Reinhart S."/>
            <person name="Benedict M.N."/>
            <person name="Youngblut N.D."/>
            <person name="Metcalf M.E."/>
            <person name="Whitaker R.J."/>
            <person name="Metcalf W.W."/>
        </authorList>
    </citation>
    <scope>NUCLEOTIDE SEQUENCE [LARGE SCALE GENOMIC DNA]</scope>
    <source>
        <strain evidence="11 12">MS</strain>
    </source>
</reference>
<evidence type="ECO:0000259" key="10">
    <source>
        <dbReference type="PROSITE" id="PS50893"/>
    </source>
</evidence>
<dbReference type="InterPro" id="IPR003439">
    <property type="entry name" value="ABC_transporter-like_ATP-bd"/>
</dbReference>
<dbReference type="Gene3D" id="3.40.50.300">
    <property type="entry name" value="P-loop containing nucleotide triphosphate hydrolases"/>
    <property type="match status" value="1"/>
</dbReference>
<feature type="domain" description="ABC transporter" evidence="10">
    <location>
        <begin position="3"/>
        <end position="238"/>
    </location>
</feature>
<evidence type="ECO:0000313" key="12">
    <source>
        <dbReference type="Proteomes" id="UP000033033"/>
    </source>
</evidence>
<dbReference type="Pfam" id="PF00005">
    <property type="entry name" value="ABC_tran"/>
    <property type="match status" value="1"/>
</dbReference>
<dbReference type="STRING" id="1434108.MSBRM_3147"/>
<accession>A0A0E3QX42</accession>
<evidence type="ECO:0000256" key="8">
    <source>
        <dbReference type="ARBA" id="ARBA00023136"/>
    </source>
</evidence>
<dbReference type="PANTHER" id="PTHR43553">
    <property type="entry name" value="HEAVY METAL TRANSPORTER"/>
    <property type="match status" value="1"/>
</dbReference>
<dbReference type="FunFam" id="3.40.50.300:FF:003227">
    <property type="entry name" value="ATPase component BioM of energizing module of biotin ECF transporter"/>
    <property type="match status" value="1"/>
</dbReference>
<dbReference type="CDD" id="cd03225">
    <property type="entry name" value="ABC_cobalt_CbiO_domain1"/>
    <property type="match status" value="1"/>
</dbReference>
<dbReference type="InterPro" id="IPR015856">
    <property type="entry name" value="ABC_transpr_CbiO/EcfA_su"/>
</dbReference>
<dbReference type="InterPro" id="IPR027417">
    <property type="entry name" value="P-loop_NTPase"/>
</dbReference>
<evidence type="ECO:0000256" key="1">
    <source>
        <dbReference type="ARBA" id="ARBA00004202"/>
    </source>
</evidence>
<dbReference type="Proteomes" id="UP000033033">
    <property type="component" value="Chromosome"/>
</dbReference>
<evidence type="ECO:0000256" key="2">
    <source>
        <dbReference type="ARBA" id="ARBA00005417"/>
    </source>
</evidence>
<dbReference type="AlphaFoldDB" id="A0A0E3QX42"/>
<organism evidence="11 12">
    <name type="scientific">Methanosarcina barkeri MS</name>
    <dbReference type="NCBI Taxonomy" id="1434108"/>
    <lineage>
        <taxon>Archaea</taxon>
        <taxon>Methanobacteriati</taxon>
        <taxon>Methanobacteriota</taxon>
        <taxon>Stenosarchaea group</taxon>
        <taxon>Methanomicrobia</taxon>
        <taxon>Methanosarcinales</taxon>
        <taxon>Methanosarcinaceae</taxon>
        <taxon>Methanosarcina</taxon>
    </lineage>
</organism>
<dbReference type="GO" id="GO:0042626">
    <property type="term" value="F:ATPase-coupled transmembrane transporter activity"/>
    <property type="evidence" value="ECO:0007669"/>
    <property type="project" value="TreeGrafter"/>
</dbReference>
<keyword evidence="8" id="KW-0472">Membrane</keyword>
<gene>
    <name evidence="11" type="ORF">MSBRM_3147</name>
</gene>
<dbReference type="GO" id="GO:0005524">
    <property type="term" value="F:ATP binding"/>
    <property type="evidence" value="ECO:0007669"/>
    <property type="project" value="UniProtKB-KW"/>
</dbReference>
<dbReference type="GeneID" id="24846477"/>
<dbReference type="GO" id="GO:0043190">
    <property type="term" value="C:ATP-binding cassette (ABC) transporter complex"/>
    <property type="evidence" value="ECO:0007669"/>
    <property type="project" value="TreeGrafter"/>
</dbReference>
<keyword evidence="4" id="KW-1003">Cell membrane</keyword>
<dbReference type="PANTHER" id="PTHR43553:SF24">
    <property type="entry name" value="ENERGY-COUPLING FACTOR TRANSPORTER ATP-BINDING PROTEIN ECFA1"/>
    <property type="match status" value="1"/>
</dbReference>